<dbReference type="Proteomes" id="UP000505210">
    <property type="component" value="Chromosome"/>
</dbReference>
<dbReference type="SMART" id="SM00419">
    <property type="entry name" value="HTH_CRP"/>
    <property type="match status" value="1"/>
</dbReference>
<dbReference type="PROSITE" id="PS51063">
    <property type="entry name" value="HTH_CRP_2"/>
    <property type="match status" value="1"/>
</dbReference>
<dbReference type="PROSITE" id="PS00042">
    <property type="entry name" value="HTH_CRP_1"/>
    <property type="match status" value="1"/>
</dbReference>
<dbReference type="InterPro" id="IPR036390">
    <property type="entry name" value="WH_DNA-bd_sf"/>
</dbReference>
<dbReference type="InterPro" id="IPR014710">
    <property type="entry name" value="RmlC-like_jellyroll"/>
</dbReference>
<dbReference type="SUPFAM" id="SSF51206">
    <property type="entry name" value="cAMP-binding domain-like"/>
    <property type="match status" value="1"/>
</dbReference>
<dbReference type="EMBL" id="CP053661">
    <property type="protein sequence ID" value="QKD80980.1"/>
    <property type="molecule type" value="Genomic_DNA"/>
</dbReference>
<organism evidence="5 6">
    <name type="scientific">Thermoleptolyngbya sichuanensis A183</name>
    <dbReference type="NCBI Taxonomy" id="2737172"/>
    <lineage>
        <taxon>Bacteria</taxon>
        <taxon>Bacillati</taxon>
        <taxon>Cyanobacteriota</taxon>
        <taxon>Cyanophyceae</taxon>
        <taxon>Oculatellales</taxon>
        <taxon>Oculatellaceae</taxon>
        <taxon>Thermoleptolyngbya</taxon>
        <taxon>Thermoleptolyngbya sichuanensis</taxon>
    </lineage>
</organism>
<evidence type="ECO:0000313" key="6">
    <source>
        <dbReference type="Proteomes" id="UP000505210"/>
    </source>
</evidence>
<dbReference type="PRINTS" id="PR00034">
    <property type="entry name" value="HTHCRP"/>
</dbReference>
<keyword evidence="6" id="KW-1185">Reference proteome</keyword>
<dbReference type="GO" id="GO:0003700">
    <property type="term" value="F:DNA-binding transcription factor activity"/>
    <property type="evidence" value="ECO:0007669"/>
    <property type="project" value="InterPro"/>
</dbReference>
<dbReference type="RefSeq" id="WP_172353403.1">
    <property type="nucleotide sequence ID" value="NZ_CP053661.1"/>
</dbReference>
<keyword evidence="1" id="KW-0805">Transcription regulation</keyword>
<evidence type="ECO:0000256" key="1">
    <source>
        <dbReference type="ARBA" id="ARBA00023015"/>
    </source>
</evidence>
<accession>A0A6M8B8Y3</accession>
<name>A0A6M8B8Y3_9CYAN</name>
<dbReference type="SUPFAM" id="SSF46785">
    <property type="entry name" value="Winged helix' DNA-binding domain"/>
    <property type="match status" value="1"/>
</dbReference>
<dbReference type="KEGG" id="theu:HPC62_01270"/>
<dbReference type="InterPro" id="IPR012318">
    <property type="entry name" value="HTH_CRP"/>
</dbReference>
<dbReference type="Gene3D" id="1.10.10.10">
    <property type="entry name" value="Winged helix-like DNA-binding domain superfamily/Winged helix DNA-binding domain"/>
    <property type="match status" value="1"/>
</dbReference>
<dbReference type="InterPro" id="IPR018490">
    <property type="entry name" value="cNMP-bd_dom_sf"/>
</dbReference>
<evidence type="ECO:0000313" key="5">
    <source>
        <dbReference type="EMBL" id="QKD80980.1"/>
    </source>
</evidence>
<proteinExistence type="predicted"/>
<reference evidence="5 6" key="1">
    <citation type="submission" date="2020-05" db="EMBL/GenBank/DDBJ databases">
        <title>Complete genome sequence of of a novel Thermoleptolyngbya strain isolated from hot springs of Ganzi, Sichuan China.</title>
        <authorList>
            <person name="Tang J."/>
            <person name="Daroch M."/>
            <person name="Li L."/>
            <person name="Waleron K."/>
            <person name="Waleron M."/>
            <person name="Waleron M."/>
        </authorList>
    </citation>
    <scope>NUCLEOTIDE SEQUENCE [LARGE SCALE GENOMIC DNA]</scope>
    <source>
        <strain evidence="5 6">PKUAC-SCTA183</strain>
    </source>
</reference>
<sequence>MLQSFALEVPSQSDLRLLLEKLYQGRSLQSFRAGQDIPLTPHEVWVVCRGVVQLGTFYDTGDEALLGLASASMPFGLPLTLIRPYHATALSDVDLMRLTWSEVEQSPMLAQGIFQHMARRLRQTEAVLAMVGYRRVEDRLRHLLVLLKREVGQPTPEGTRLSVRLTHQQLANAIGTTRVTVTRLISQLREEGWLLIDRDRHIVLLPYANV</sequence>
<dbReference type="InterPro" id="IPR018335">
    <property type="entry name" value="Tscrpt_reg_HTH_Crp-type_CS"/>
</dbReference>
<dbReference type="CDD" id="cd00092">
    <property type="entry name" value="HTH_CRP"/>
    <property type="match status" value="1"/>
</dbReference>
<feature type="domain" description="HTH crp-type" evidence="4">
    <location>
        <begin position="134"/>
        <end position="207"/>
    </location>
</feature>
<gene>
    <name evidence="5" type="ORF">HPC62_01270</name>
</gene>
<dbReference type="AlphaFoldDB" id="A0A6M8B8Y3"/>
<evidence type="ECO:0000256" key="3">
    <source>
        <dbReference type="ARBA" id="ARBA00023163"/>
    </source>
</evidence>
<keyword evidence="3" id="KW-0804">Transcription</keyword>
<protein>
    <submittedName>
        <fullName evidence="5">Crp/Fnr family transcriptional regulator</fullName>
    </submittedName>
</protein>
<keyword evidence="2" id="KW-0238">DNA-binding</keyword>
<evidence type="ECO:0000259" key="4">
    <source>
        <dbReference type="PROSITE" id="PS51063"/>
    </source>
</evidence>
<dbReference type="GO" id="GO:0003677">
    <property type="term" value="F:DNA binding"/>
    <property type="evidence" value="ECO:0007669"/>
    <property type="project" value="UniProtKB-KW"/>
</dbReference>
<dbReference type="Pfam" id="PF13545">
    <property type="entry name" value="HTH_Crp_2"/>
    <property type="match status" value="1"/>
</dbReference>
<dbReference type="InterPro" id="IPR036388">
    <property type="entry name" value="WH-like_DNA-bd_sf"/>
</dbReference>
<dbReference type="Gene3D" id="2.60.120.10">
    <property type="entry name" value="Jelly Rolls"/>
    <property type="match status" value="1"/>
</dbReference>
<evidence type="ECO:0000256" key="2">
    <source>
        <dbReference type="ARBA" id="ARBA00023125"/>
    </source>
</evidence>